<reference evidence="1 2" key="1">
    <citation type="submission" date="2016-12" db="EMBL/GenBank/DDBJ databases">
        <title>Diversity of luminous bacteria.</title>
        <authorList>
            <person name="Yoshizawa S."/>
            <person name="Kogure K."/>
        </authorList>
    </citation>
    <scope>NUCLEOTIDE SEQUENCE [LARGE SCALE GENOMIC DNA]</scope>
    <source>
        <strain evidence="1 2">SA4-48</strain>
    </source>
</reference>
<dbReference type="PANTHER" id="PTHR35602">
    <property type="entry name" value="ESTERASE YQIA-RELATED"/>
    <property type="match status" value="1"/>
</dbReference>
<dbReference type="Gene3D" id="3.40.50.1820">
    <property type="entry name" value="alpha/beta hydrolase"/>
    <property type="match status" value="1"/>
</dbReference>
<protein>
    <recommendedName>
        <fullName evidence="3">Esterase YqiA</fullName>
    </recommendedName>
</protein>
<gene>
    <name evidence="1" type="ORF">BTO11_08545</name>
</gene>
<dbReference type="OrthoDB" id="9814831at2"/>
<dbReference type="Pfam" id="PF05728">
    <property type="entry name" value="UPF0227"/>
    <property type="match status" value="1"/>
</dbReference>
<accession>A0A2S7UWR2</accession>
<organism evidence="1 2">
    <name type="scientific">Psychrosphaera saromensis</name>
    <dbReference type="NCBI Taxonomy" id="716813"/>
    <lineage>
        <taxon>Bacteria</taxon>
        <taxon>Pseudomonadati</taxon>
        <taxon>Pseudomonadota</taxon>
        <taxon>Gammaproteobacteria</taxon>
        <taxon>Alteromonadales</taxon>
        <taxon>Pseudoalteromonadaceae</taxon>
        <taxon>Psychrosphaera</taxon>
    </lineage>
</organism>
<dbReference type="EMBL" id="MSCH01000003">
    <property type="protein sequence ID" value="PQJ53711.1"/>
    <property type="molecule type" value="Genomic_DNA"/>
</dbReference>
<proteinExistence type="predicted"/>
<comment type="caution">
    <text evidence="1">The sequence shown here is derived from an EMBL/GenBank/DDBJ whole genome shotgun (WGS) entry which is preliminary data.</text>
</comment>
<dbReference type="InterPro" id="IPR029058">
    <property type="entry name" value="AB_hydrolase_fold"/>
</dbReference>
<dbReference type="Proteomes" id="UP000239007">
    <property type="component" value="Unassembled WGS sequence"/>
</dbReference>
<dbReference type="PANTHER" id="PTHR35602:SF3">
    <property type="entry name" value="ESTERASE YQIA"/>
    <property type="match status" value="1"/>
</dbReference>
<dbReference type="AlphaFoldDB" id="A0A2S7UWR2"/>
<name>A0A2S7UWR2_9GAMM</name>
<dbReference type="SUPFAM" id="SSF53474">
    <property type="entry name" value="alpha/beta-Hydrolases"/>
    <property type="match status" value="1"/>
</dbReference>
<dbReference type="RefSeq" id="WP_105052203.1">
    <property type="nucleotide sequence ID" value="NZ_BMYG01000002.1"/>
</dbReference>
<keyword evidence="2" id="KW-1185">Reference proteome</keyword>
<evidence type="ECO:0008006" key="3">
    <source>
        <dbReference type="Google" id="ProtNLM"/>
    </source>
</evidence>
<evidence type="ECO:0000313" key="2">
    <source>
        <dbReference type="Proteomes" id="UP000239007"/>
    </source>
</evidence>
<evidence type="ECO:0000313" key="1">
    <source>
        <dbReference type="EMBL" id="PQJ53711.1"/>
    </source>
</evidence>
<sequence length="200" mass="22974">MKYILYLHGFHSSPNSQKALIFKKLINENFDGIEVLAPQLAVIPDDAVGQLNKIMKTYGDDVIGIVGSSLGGFLATYLHNKFKKPIVVVNPAVKPFELLHEYLGEQVQPITGEKYCLTEQHMKQLESLYQQELYQAESIWLLQQEKDEVLDYKQAMERYKNCKITFELGGCHGFDEFERFPKKIADFFCNNSAIKQCKLN</sequence>
<dbReference type="InterPro" id="IPR008886">
    <property type="entry name" value="UPF0227/Esterase_YqiA"/>
</dbReference>